<dbReference type="EMBL" id="SDMK01000001">
    <property type="protein sequence ID" value="RXS96934.1"/>
    <property type="molecule type" value="Genomic_DNA"/>
</dbReference>
<comment type="caution">
    <text evidence="2">The sequence shown here is derived from an EMBL/GenBank/DDBJ whole genome shotgun (WGS) entry which is preliminary data.</text>
</comment>
<dbReference type="InterPro" id="IPR036390">
    <property type="entry name" value="WH_DNA-bd_sf"/>
</dbReference>
<dbReference type="AlphaFoldDB" id="A0A4Q1SHA9"/>
<dbReference type="GO" id="GO:0006950">
    <property type="term" value="P:response to stress"/>
    <property type="evidence" value="ECO:0007669"/>
    <property type="project" value="TreeGrafter"/>
</dbReference>
<dbReference type="RefSeq" id="WP_129206716.1">
    <property type="nucleotide sequence ID" value="NZ_BMGU01000001.1"/>
</dbReference>
<proteinExistence type="predicted"/>
<evidence type="ECO:0000313" key="3">
    <source>
        <dbReference type="Proteomes" id="UP000290253"/>
    </source>
</evidence>
<dbReference type="SMART" id="SM00347">
    <property type="entry name" value="HTH_MARR"/>
    <property type="match status" value="1"/>
</dbReference>
<dbReference type="Gene3D" id="1.10.10.10">
    <property type="entry name" value="Winged helix-like DNA-binding domain superfamily/Winged helix DNA-binding domain"/>
    <property type="match status" value="1"/>
</dbReference>
<evidence type="ECO:0000313" key="2">
    <source>
        <dbReference type="EMBL" id="RXS96934.1"/>
    </source>
</evidence>
<dbReference type="SUPFAM" id="SSF46785">
    <property type="entry name" value="Winged helix' DNA-binding domain"/>
    <property type="match status" value="1"/>
</dbReference>
<dbReference type="InterPro" id="IPR036388">
    <property type="entry name" value="WH-like_DNA-bd_sf"/>
</dbReference>
<dbReference type="PANTHER" id="PTHR33164:SF105">
    <property type="entry name" value="TRANSCRIPTIONAL REPRESSOR PROTEIN-RELATED"/>
    <property type="match status" value="1"/>
</dbReference>
<dbReference type="PANTHER" id="PTHR33164">
    <property type="entry name" value="TRANSCRIPTIONAL REGULATOR, MARR FAMILY"/>
    <property type="match status" value="1"/>
</dbReference>
<organism evidence="2 3">
    <name type="scientific">Silvibacterium dinghuense</name>
    <dbReference type="NCBI Taxonomy" id="1560006"/>
    <lineage>
        <taxon>Bacteria</taxon>
        <taxon>Pseudomonadati</taxon>
        <taxon>Acidobacteriota</taxon>
        <taxon>Terriglobia</taxon>
        <taxon>Terriglobales</taxon>
        <taxon>Acidobacteriaceae</taxon>
        <taxon>Silvibacterium</taxon>
    </lineage>
</organism>
<dbReference type="InterPro" id="IPR039422">
    <property type="entry name" value="MarR/SlyA-like"/>
</dbReference>
<dbReference type="GO" id="GO:0003700">
    <property type="term" value="F:DNA-binding transcription factor activity"/>
    <property type="evidence" value="ECO:0007669"/>
    <property type="project" value="InterPro"/>
</dbReference>
<dbReference type="OrthoDB" id="2287011at2"/>
<protein>
    <submittedName>
        <fullName evidence="2">MarR family transcriptional regulator</fullName>
    </submittedName>
</protein>
<evidence type="ECO:0000259" key="1">
    <source>
        <dbReference type="PROSITE" id="PS50995"/>
    </source>
</evidence>
<sequence>MSKAARPAPRPVPFETTLLVRDCCLCLHVQRAARALARRFDEVLRPLGLTNGQFSLLMSLNRPQAARMASVAALLAMDRTTLTAALKPLERRGLLRIAPDPEDRRSRLLALTRAGEELLAQAVPVWERTHAEVEAQLPQGGAAALRKSLLEIA</sequence>
<keyword evidence="3" id="KW-1185">Reference proteome</keyword>
<accession>A0A4Q1SHA9</accession>
<gene>
    <name evidence="2" type="ORF">ESZ00_03060</name>
</gene>
<reference evidence="2 3" key="1">
    <citation type="journal article" date="2016" name="Int. J. Syst. Evol. Microbiol.">
        <title>Acidipila dinghuensis sp. nov., an acidobacterium isolated from forest soil.</title>
        <authorList>
            <person name="Jiang Y.W."/>
            <person name="Wang J."/>
            <person name="Chen M.H."/>
            <person name="Lv Y.Y."/>
            <person name="Qiu L.H."/>
        </authorList>
    </citation>
    <scope>NUCLEOTIDE SEQUENCE [LARGE SCALE GENOMIC DNA]</scope>
    <source>
        <strain evidence="2 3">DHOF10</strain>
    </source>
</reference>
<dbReference type="PROSITE" id="PS50995">
    <property type="entry name" value="HTH_MARR_2"/>
    <property type="match status" value="1"/>
</dbReference>
<dbReference type="Proteomes" id="UP000290253">
    <property type="component" value="Unassembled WGS sequence"/>
</dbReference>
<dbReference type="Pfam" id="PF01047">
    <property type="entry name" value="MarR"/>
    <property type="match status" value="1"/>
</dbReference>
<dbReference type="PRINTS" id="PR00598">
    <property type="entry name" value="HTHMARR"/>
</dbReference>
<feature type="domain" description="HTH marR-type" evidence="1">
    <location>
        <begin position="22"/>
        <end position="153"/>
    </location>
</feature>
<name>A0A4Q1SHA9_9BACT</name>
<dbReference type="InterPro" id="IPR000835">
    <property type="entry name" value="HTH_MarR-typ"/>
</dbReference>